<keyword evidence="4 8" id="KW-0812">Transmembrane</keyword>
<dbReference type="OrthoDB" id="1368at2759"/>
<keyword evidence="3" id="KW-1003">Cell membrane</keyword>
<dbReference type="Pfam" id="PF25539">
    <property type="entry name" value="Bestrophin_2"/>
    <property type="match status" value="1"/>
</dbReference>
<evidence type="ECO:0000256" key="2">
    <source>
        <dbReference type="ARBA" id="ARBA00022448"/>
    </source>
</evidence>
<evidence type="ECO:0000256" key="7">
    <source>
        <dbReference type="ARBA" id="ARBA00023136"/>
    </source>
</evidence>
<dbReference type="PANTHER" id="PTHR33281">
    <property type="entry name" value="UPF0187 PROTEIN YNEE"/>
    <property type="match status" value="1"/>
</dbReference>
<evidence type="ECO:0000313" key="10">
    <source>
        <dbReference type="Proteomes" id="UP000037460"/>
    </source>
</evidence>
<evidence type="ECO:0000256" key="6">
    <source>
        <dbReference type="ARBA" id="ARBA00023065"/>
    </source>
</evidence>
<keyword evidence="7 8" id="KW-0472">Membrane</keyword>
<reference evidence="10" key="1">
    <citation type="journal article" date="2015" name="PLoS Genet.">
        <title>Genome Sequence and Transcriptome Analyses of Chrysochromulina tobin: Metabolic Tools for Enhanced Algal Fitness in the Prominent Order Prymnesiales (Haptophyceae).</title>
        <authorList>
            <person name="Hovde B.T."/>
            <person name="Deodato C.R."/>
            <person name="Hunsperger H.M."/>
            <person name="Ryken S.A."/>
            <person name="Yost W."/>
            <person name="Jha R.K."/>
            <person name="Patterson J."/>
            <person name="Monnat R.J. Jr."/>
            <person name="Barlow S.B."/>
            <person name="Starkenburg S.R."/>
            <person name="Cattolico R.A."/>
        </authorList>
    </citation>
    <scope>NUCLEOTIDE SEQUENCE</scope>
    <source>
        <strain evidence="10">CCMP291</strain>
    </source>
</reference>
<evidence type="ECO:0000313" key="9">
    <source>
        <dbReference type="EMBL" id="KOO27034.1"/>
    </source>
</evidence>
<organism evidence="9 10">
    <name type="scientific">Chrysochromulina tobinii</name>
    <dbReference type="NCBI Taxonomy" id="1460289"/>
    <lineage>
        <taxon>Eukaryota</taxon>
        <taxon>Haptista</taxon>
        <taxon>Haptophyta</taxon>
        <taxon>Prymnesiophyceae</taxon>
        <taxon>Prymnesiales</taxon>
        <taxon>Chrysochromulinaceae</taxon>
        <taxon>Chrysochromulina</taxon>
    </lineage>
</organism>
<dbReference type="Proteomes" id="UP000037460">
    <property type="component" value="Unassembled WGS sequence"/>
</dbReference>
<sequence length="400" mass="44938">MSSAAAAADAPEEFAALAEYAVDDFMSEAASDVEVFATTEGHGDVSAEEIRFLARDPHAHDRVISRVARLPRRALRRLLRAAGFDEPVWQTPLAIRDIKWLSTEYYQEALSEFNVYEPLFWLPTISYRVGDFMFWPWMISTIATTLGCCYVAYFPHHTEYFDMPLDAHVVMGSALSFLVVMRTDASMNRCPEATELVLMQLMAMLMACKAHLRGGKIVQEECGGRMDWVFVCKLNRSHNPPLMALKEVLSTVRSNLPDETAAGARKGMSISHYDETSQQLQEINHAFQNCLKIRDTPMVYSYVTTLRSFLIVWLLTLPFALVGKFGWLAVPAHSLLAFLFLSIEQMAVEIEQPFGNDANDLPMESYIMDAEKTIVEQIPGYRFDGSDELEESAAVGNAVA</sequence>
<protein>
    <submittedName>
        <fullName evidence="9">Membrane protein</fullName>
    </submittedName>
</protein>
<evidence type="ECO:0000256" key="5">
    <source>
        <dbReference type="ARBA" id="ARBA00022989"/>
    </source>
</evidence>
<dbReference type="GO" id="GO:0005886">
    <property type="term" value="C:plasma membrane"/>
    <property type="evidence" value="ECO:0007669"/>
    <property type="project" value="UniProtKB-SubCell"/>
</dbReference>
<feature type="transmembrane region" description="Helical" evidence="8">
    <location>
        <begin position="165"/>
        <end position="181"/>
    </location>
</feature>
<evidence type="ECO:0000256" key="1">
    <source>
        <dbReference type="ARBA" id="ARBA00004651"/>
    </source>
</evidence>
<comment type="subcellular location">
    <subcellularLocation>
        <location evidence="1">Cell membrane</location>
        <topology evidence="1">Multi-pass membrane protein</topology>
    </subcellularLocation>
</comment>
<dbReference type="PANTHER" id="PTHR33281:SF19">
    <property type="entry name" value="VOLTAGE-DEPENDENT ANION CHANNEL-FORMING PROTEIN YNEE"/>
    <property type="match status" value="1"/>
</dbReference>
<evidence type="ECO:0000256" key="8">
    <source>
        <dbReference type="SAM" id="Phobius"/>
    </source>
</evidence>
<dbReference type="AlphaFoldDB" id="A0A0M0JKE4"/>
<dbReference type="EMBL" id="JWZX01002772">
    <property type="protein sequence ID" value="KOO27034.1"/>
    <property type="molecule type" value="Genomic_DNA"/>
</dbReference>
<evidence type="ECO:0000256" key="4">
    <source>
        <dbReference type="ARBA" id="ARBA00022692"/>
    </source>
</evidence>
<evidence type="ECO:0000256" key="3">
    <source>
        <dbReference type="ARBA" id="ARBA00022475"/>
    </source>
</evidence>
<accession>A0A0M0JKE4</accession>
<keyword evidence="6" id="KW-0406">Ion transport</keyword>
<feature type="transmembrane region" description="Helical" evidence="8">
    <location>
        <begin position="132"/>
        <end position="153"/>
    </location>
</feature>
<proteinExistence type="predicted"/>
<keyword evidence="10" id="KW-1185">Reference proteome</keyword>
<dbReference type="InterPro" id="IPR044669">
    <property type="entry name" value="YneE/VCCN1/2-like"/>
</dbReference>
<gene>
    <name evidence="9" type="ORF">Ctob_002859</name>
</gene>
<keyword evidence="2" id="KW-0813">Transport</keyword>
<name>A0A0M0JKE4_9EUKA</name>
<keyword evidence="5 8" id="KW-1133">Transmembrane helix</keyword>
<dbReference type="GO" id="GO:0005254">
    <property type="term" value="F:chloride channel activity"/>
    <property type="evidence" value="ECO:0007669"/>
    <property type="project" value="InterPro"/>
</dbReference>
<comment type="caution">
    <text evidence="9">The sequence shown here is derived from an EMBL/GenBank/DDBJ whole genome shotgun (WGS) entry which is preliminary data.</text>
</comment>